<dbReference type="InterPro" id="IPR015890">
    <property type="entry name" value="Chorismate_C"/>
</dbReference>
<evidence type="ECO:0000259" key="5">
    <source>
        <dbReference type="Pfam" id="PF04715"/>
    </source>
</evidence>
<feature type="domain" description="Anthranilate synthase component I N-terminal" evidence="5">
    <location>
        <begin position="11"/>
        <end position="181"/>
    </location>
</feature>
<dbReference type="Proteomes" id="UP000635902">
    <property type="component" value="Unassembled WGS sequence"/>
</dbReference>
<keyword evidence="6" id="KW-0032">Aminotransferase</keyword>
<dbReference type="GO" id="GO:0046820">
    <property type="term" value="F:4-amino-4-deoxychorismate synthase activity"/>
    <property type="evidence" value="ECO:0007669"/>
    <property type="project" value="UniProtKB-EC"/>
</dbReference>
<dbReference type="InterPro" id="IPR005801">
    <property type="entry name" value="ADC_synthase"/>
</dbReference>
<sequence>MRELNAAAPGVAAFRRVAGESEAVWLDSSLQSSTHYARTFSILCPAGGPLSTVLSVQVAGGSSLSPDANPFHFHSSNPLSEQLETALSAADSASSASPTVFDLLQLGLDLVDVSAEQGANPSGFNLGWVGAFGYELKHHVDGVRQSPTAVCTPHRSVHPDALLMLADRALITDHAERKTYLLVLTSDDPAHSAIAAAQSAWLDWAEDVVQELAAQPESAAAPTEPVQREPGTEPEPELTFHADHSHADYVDAVLQAQAHIADGDSYEVCLTTTVEGPALPDPFTVYQRMRQTSPVPYGAYIHLAGIHVLSASPERFFQVDEQGRVSAKPIKGTRARSEDAGEDERWRRELGESSKDRAENLMIVDLLRNDLSAVAVPGSVRVPKLFAVESYSHVHQLVSTVEATLAPGHTAVDVLRVAFPGGSMTGAPKIRTMELIEQLEHRARGLYSGSIGWFAFGGAADQSITIRTVVSDSERSTFGVGGAIVVDSTPEGEWEEVQVKSRALLQALRGRWQQH</sequence>
<feature type="domain" description="Chorismate-utilising enzyme C-terminal" evidence="4">
    <location>
        <begin position="246"/>
        <end position="500"/>
    </location>
</feature>
<dbReference type="NCBIfam" id="TIGR00553">
    <property type="entry name" value="pabB"/>
    <property type="match status" value="1"/>
</dbReference>
<dbReference type="Pfam" id="PF00425">
    <property type="entry name" value="Chorismate_bind"/>
    <property type="match status" value="1"/>
</dbReference>
<dbReference type="InterPro" id="IPR019999">
    <property type="entry name" value="Anth_synth_I-like"/>
</dbReference>
<dbReference type="Pfam" id="PF04715">
    <property type="entry name" value="Anth_synt_I_N"/>
    <property type="match status" value="1"/>
</dbReference>
<reference evidence="6 7" key="1">
    <citation type="submission" date="2020-10" db="EMBL/GenBank/DDBJ databases">
        <title>Novel species in genus Corynebacterium.</title>
        <authorList>
            <person name="Zhang G."/>
        </authorList>
    </citation>
    <scope>NUCLEOTIDE SEQUENCE [LARGE SCALE GENOMIC DNA]</scope>
    <source>
        <strain evidence="6 7">DSM 45110</strain>
    </source>
</reference>
<dbReference type="InterPro" id="IPR006805">
    <property type="entry name" value="Anth_synth_I_N"/>
</dbReference>
<dbReference type="EC" id="2.6.1.85" evidence="1"/>
<evidence type="ECO:0000256" key="1">
    <source>
        <dbReference type="ARBA" id="ARBA00013139"/>
    </source>
</evidence>
<dbReference type="PANTHER" id="PTHR11236:SF18">
    <property type="entry name" value="AMINODEOXYCHORISMATE SYNTHASE"/>
    <property type="match status" value="1"/>
</dbReference>
<feature type="region of interest" description="Disordered" evidence="3">
    <location>
        <begin position="215"/>
        <end position="235"/>
    </location>
</feature>
<evidence type="ECO:0000256" key="2">
    <source>
        <dbReference type="ARBA" id="ARBA00022679"/>
    </source>
</evidence>
<dbReference type="InterPro" id="IPR005802">
    <property type="entry name" value="ADC_synth_comp_1"/>
</dbReference>
<comment type="caution">
    <text evidence="6">The sequence shown here is derived from an EMBL/GenBank/DDBJ whole genome shotgun (WGS) entry which is preliminary data.</text>
</comment>
<dbReference type="PANTHER" id="PTHR11236">
    <property type="entry name" value="AMINOBENZOATE/ANTHRANILATE SYNTHASE"/>
    <property type="match status" value="1"/>
</dbReference>
<name>A0ABR9ZH08_9CORY</name>
<organism evidence="6 7">
    <name type="scientific">Corynebacterium suicordis DSM 45110</name>
    <dbReference type="NCBI Taxonomy" id="1121369"/>
    <lineage>
        <taxon>Bacteria</taxon>
        <taxon>Bacillati</taxon>
        <taxon>Actinomycetota</taxon>
        <taxon>Actinomycetes</taxon>
        <taxon>Mycobacteriales</taxon>
        <taxon>Corynebacteriaceae</taxon>
        <taxon>Corynebacterium</taxon>
    </lineage>
</organism>
<evidence type="ECO:0000313" key="6">
    <source>
        <dbReference type="EMBL" id="MBF4552539.1"/>
    </source>
</evidence>
<dbReference type="SUPFAM" id="SSF56322">
    <property type="entry name" value="ADC synthase"/>
    <property type="match status" value="1"/>
</dbReference>
<evidence type="ECO:0000313" key="7">
    <source>
        <dbReference type="Proteomes" id="UP000635902"/>
    </source>
</evidence>
<keyword evidence="7" id="KW-1185">Reference proteome</keyword>
<evidence type="ECO:0000259" key="4">
    <source>
        <dbReference type="Pfam" id="PF00425"/>
    </source>
</evidence>
<keyword evidence="2 6" id="KW-0808">Transferase</keyword>
<dbReference type="EMBL" id="JADKMY010000001">
    <property type="protein sequence ID" value="MBF4552539.1"/>
    <property type="molecule type" value="Genomic_DNA"/>
</dbReference>
<feature type="region of interest" description="Disordered" evidence="3">
    <location>
        <begin position="328"/>
        <end position="351"/>
    </location>
</feature>
<evidence type="ECO:0000256" key="3">
    <source>
        <dbReference type="SAM" id="MobiDB-lite"/>
    </source>
</evidence>
<accession>A0ABR9ZH08</accession>
<feature type="compositionally biased region" description="Basic and acidic residues" evidence="3">
    <location>
        <begin position="335"/>
        <end position="351"/>
    </location>
</feature>
<dbReference type="RefSeq" id="WP_194555448.1">
    <property type="nucleotide sequence ID" value="NZ_JADKMY010000001.1"/>
</dbReference>
<protein>
    <recommendedName>
        <fullName evidence="1">aminodeoxychorismate synthase</fullName>
        <ecNumber evidence="1">2.6.1.85</ecNumber>
    </recommendedName>
</protein>
<proteinExistence type="predicted"/>
<dbReference type="PRINTS" id="PR00095">
    <property type="entry name" value="ANTSNTHASEI"/>
</dbReference>
<gene>
    <name evidence="6" type="primary">pabB</name>
    <name evidence="6" type="ORF">IRY30_00365</name>
</gene>
<dbReference type="Gene3D" id="3.60.120.10">
    <property type="entry name" value="Anthranilate synthase"/>
    <property type="match status" value="1"/>
</dbReference>